<dbReference type="OrthoDB" id="747268at2759"/>
<gene>
    <name evidence="2" type="ORF">Taro_016806</name>
</gene>
<evidence type="ECO:0000313" key="3">
    <source>
        <dbReference type="Proteomes" id="UP000652761"/>
    </source>
</evidence>
<feature type="compositionally biased region" description="Polar residues" evidence="1">
    <location>
        <begin position="187"/>
        <end position="200"/>
    </location>
</feature>
<proteinExistence type="predicted"/>
<comment type="caution">
    <text evidence="2">The sequence shown here is derived from an EMBL/GenBank/DDBJ whole genome shotgun (WGS) entry which is preliminary data.</text>
</comment>
<dbReference type="EMBL" id="NMUH01000752">
    <property type="protein sequence ID" value="MQL84306.1"/>
    <property type="molecule type" value="Genomic_DNA"/>
</dbReference>
<name>A0A843UPS0_COLES</name>
<evidence type="ECO:0000313" key="2">
    <source>
        <dbReference type="EMBL" id="MQL84306.1"/>
    </source>
</evidence>
<accession>A0A843UPS0</accession>
<feature type="region of interest" description="Disordered" evidence="1">
    <location>
        <begin position="187"/>
        <end position="241"/>
    </location>
</feature>
<sequence length="366" mass="40397">MCVSCHVAHGHWTDDAALSGFVGGSCVRLLPISCQPLDLLGRHGGYQHGLPTPQRRKGGASVIVSFGFALVLRKSNNPDNKGNYREMLEVLAQKDPGQLDDVTVTNSEDDRPPEVARYAMPDNVMDRYDHLSTRCLQLVEVGMMAEDKFELALKLITEVERFLLNDNIRGDARPKILCETTTNEVNRDQLISQSNNSEGSNIFDPLQMAQGGQKPQKRKDDGPVDKHKKKAARKTSNAGAQNNVFPCAPSLAVFGTDVRKQTSTNQMVCFTSDRLAYLVLYRLPLSITFSSVGYLIIHILQDKVNAPAMPLGAFYDVQLNPHYFYGNQSGVRNSGFLPMPQVLFGFPDHVTELAPSLNTSVVMEAS</sequence>
<reference evidence="2" key="1">
    <citation type="submission" date="2017-07" db="EMBL/GenBank/DDBJ databases">
        <title>Taro Niue Genome Assembly and Annotation.</title>
        <authorList>
            <person name="Atibalentja N."/>
            <person name="Keating K."/>
            <person name="Fields C.J."/>
        </authorList>
    </citation>
    <scope>NUCLEOTIDE SEQUENCE</scope>
    <source>
        <strain evidence="2">Niue_2</strain>
        <tissue evidence="2">Leaf</tissue>
    </source>
</reference>
<dbReference type="Proteomes" id="UP000652761">
    <property type="component" value="Unassembled WGS sequence"/>
</dbReference>
<organism evidence="2 3">
    <name type="scientific">Colocasia esculenta</name>
    <name type="common">Wild taro</name>
    <name type="synonym">Arum esculentum</name>
    <dbReference type="NCBI Taxonomy" id="4460"/>
    <lineage>
        <taxon>Eukaryota</taxon>
        <taxon>Viridiplantae</taxon>
        <taxon>Streptophyta</taxon>
        <taxon>Embryophyta</taxon>
        <taxon>Tracheophyta</taxon>
        <taxon>Spermatophyta</taxon>
        <taxon>Magnoliopsida</taxon>
        <taxon>Liliopsida</taxon>
        <taxon>Araceae</taxon>
        <taxon>Aroideae</taxon>
        <taxon>Colocasieae</taxon>
        <taxon>Colocasia</taxon>
    </lineage>
</organism>
<dbReference type="AlphaFoldDB" id="A0A843UPS0"/>
<keyword evidence="3" id="KW-1185">Reference proteome</keyword>
<evidence type="ECO:0000256" key="1">
    <source>
        <dbReference type="SAM" id="MobiDB-lite"/>
    </source>
</evidence>
<protein>
    <submittedName>
        <fullName evidence="2">Uncharacterized protein</fullName>
    </submittedName>
</protein>